<gene>
    <name evidence="4" type="ORF">L8U58_00980</name>
</gene>
<comment type="caution">
    <text evidence="4">The sequence shown here is derived from an EMBL/GenBank/DDBJ whole genome shotgun (WGS) entry which is preliminary data.</text>
</comment>
<feature type="region of interest" description="Disordered" evidence="1">
    <location>
        <begin position="120"/>
        <end position="245"/>
    </location>
</feature>
<evidence type="ECO:0000256" key="1">
    <source>
        <dbReference type="SAM" id="MobiDB-lite"/>
    </source>
</evidence>
<keyword evidence="2" id="KW-0812">Transmembrane</keyword>
<feature type="compositionally biased region" description="Basic and acidic residues" evidence="1">
    <location>
        <begin position="228"/>
        <end position="245"/>
    </location>
</feature>
<name>A0A9X3M4M0_9CORY</name>
<accession>A0A9X3M4M0</accession>
<dbReference type="EMBL" id="JAKMUV010000001">
    <property type="protein sequence ID" value="MCZ9304121.1"/>
    <property type="molecule type" value="Genomic_DNA"/>
</dbReference>
<feature type="compositionally biased region" description="Basic and acidic residues" evidence="1">
    <location>
        <begin position="151"/>
        <end position="166"/>
    </location>
</feature>
<feature type="domain" description="DUF6542" evidence="3">
    <location>
        <begin position="2"/>
        <end position="110"/>
    </location>
</feature>
<dbReference type="InterPro" id="IPR046672">
    <property type="entry name" value="DUF6542"/>
</dbReference>
<feature type="transmembrane region" description="Helical" evidence="2">
    <location>
        <begin position="49"/>
        <end position="68"/>
    </location>
</feature>
<feature type="transmembrane region" description="Helical" evidence="2">
    <location>
        <begin position="20"/>
        <end position="37"/>
    </location>
</feature>
<dbReference type="RefSeq" id="WP_269954548.1">
    <property type="nucleotide sequence ID" value="NZ_JAKMUV010000001.1"/>
</dbReference>
<organism evidence="4 5">
    <name type="scientific">Corynebacterium macclintockiae</name>
    <dbReference type="NCBI Taxonomy" id="2913501"/>
    <lineage>
        <taxon>Bacteria</taxon>
        <taxon>Bacillati</taxon>
        <taxon>Actinomycetota</taxon>
        <taxon>Actinomycetes</taxon>
        <taxon>Mycobacteriales</taxon>
        <taxon>Corynebacteriaceae</taxon>
        <taxon>Corynebacterium</taxon>
    </lineage>
</organism>
<evidence type="ECO:0000259" key="3">
    <source>
        <dbReference type="Pfam" id="PF20177"/>
    </source>
</evidence>
<proteinExistence type="predicted"/>
<dbReference type="Pfam" id="PF20177">
    <property type="entry name" value="DUF6542"/>
    <property type="match status" value="1"/>
</dbReference>
<dbReference type="Proteomes" id="UP001146505">
    <property type="component" value="Unassembled WGS sequence"/>
</dbReference>
<dbReference type="AlphaFoldDB" id="A0A9X3M4M0"/>
<protein>
    <recommendedName>
        <fullName evidence="3">DUF6542 domain-containing protein</fullName>
    </recommendedName>
</protein>
<evidence type="ECO:0000313" key="5">
    <source>
        <dbReference type="Proteomes" id="UP001146505"/>
    </source>
</evidence>
<keyword evidence="2" id="KW-0472">Membrane</keyword>
<dbReference type="GeneID" id="301812097"/>
<feature type="compositionally biased region" description="Polar residues" evidence="1">
    <location>
        <begin position="211"/>
        <end position="221"/>
    </location>
</feature>
<feature type="compositionally biased region" description="Basic and acidic residues" evidence="1">
    <location>
        <begin position="175"/>
        <end position="206"/>
    </location>
</feature>
<reference evidence="4" key="1">
    <citation type="submission" date="2022-02" db="EMBL/GenBank/DDBJ databases">
        <title>Corynebacterium sp. from urogenital microbiome.</title>
        <authorList>
            <person name="Cappelli E.A."/>
            <person name="Ribeiro T.G."/>
            <person name="Peixe L."/>
        </authorList>
    </citation>
    <scope>NUCLEOTIDE SEQUENCE</scope>
    <source>
        <strain evidence="4">C9Ua_112</strain>
    </source>
</reference>
<keyword evidence="5" id="KW-1185">Reference proteome</keyword>
<feature type="transmembrane region" description="Helical" evidence="2">
    <location>
        <begin position="88"/>
        <end position="107"/>
    </location>
</feature>
<evidence type="ECO:0000313" key="4">
    <source>
        <dbReference type="EMBL" id="MCZ9304121.1"/>
    </source>
</evidence>
<evidence type="ECO:0000256" key="2">
    <source>
        <dbReference type="SAM" id="Phobius"/>
    </source>
</evidence>
<sequence>MLAVIFTGLVLAKGDTTIPTSFFALFAVAMIVSTIFVEPRGLFLSVASYPLYFLFGSLLIGWFSSGAATIASRKTKVITSIYPAIEHFLWLLFPFLIAVIIAVFRWWNYRESLTRQAARLEMQRRRRSESDRSNVEAYGRAKQRSQARSQVYRDSRDDTDAYRGEPSRGSTSRASESRGDTARHSESRGADTRRTEPRSTEPRSTESRSPVTRSSEQLRNSAQRRRVPFPERRVSPRHFLDDERD</sequence>
<keyword evidence="2" id="KW-1133">Transmembrane helix</keyword>